<dbReference type="InterPro" id="IPR006816">
    <property type="entry name" value="ELMO_dom"/>
</dbReference>
<dbReference type="EMBL" id="CCYD01000667">
    <property type="protein sequence ID" value="CEG43568.1"/>
    <property type="molecule type" value="Genomic_DNA"/>
</dbReference>
<evidence type="ECO:0000313" key="2">
    <source>
        <dbReference type="EMBL" id="CEG43568.1"/>
    </source>
</evidence>
<dbReference type="Proteomes" id="UP000054928">
    <property type="component" value="Unassembled WGS sequence"/>
</dbReference>
<protein>
    <recommendedName>
        <fullName evidence="1">ELMO domain-containing protein</fullName>
    </recommendedName>
</protein>
<keyword evidence="3" id="KW-1185">Reference proteome</keyword>
<dbReference type="GeneID" id="36408815"/>
<dbReference type="RefSeq" id="XP_024579937.1">
    <property type="nucleotide sequence ID" value="XM_024729573.1"/>
</dbReference>
<feature type="domain" description="ELMO" evidence="1">
    <location>
        <begin position="45"/>
        <end position="141"/>
    </location>
</feature>
<dbReference type="OrthoDB" id="58015at2759"/>
<reference evidence="3" key="1">
    <citation type="submission" date="2014-09" db="EMBL/GenBank/DDBJ databases">
        <authorList>
            <person name="Sharma Rahul"/>
            <person name="Thines Marco"/>
        </authorList>
    </citation>
    <scope>NUCLEOTIDE SEQUENCE [LARGE SCALE GENOMIC DNA]</scope>
</reference>
<evidence type="ECO:0000313" key="3">
    <source>
        <dbReference type="Proteomes" id="UP000054928"/>
    </source>
</evidence>
<accession>A0A0P1AQ50</accession>
<dbReference type="AlphaFoldDB" id="A0A0P1AQ50"/>
<name>A0A0P1AQ50_PLAHL</name>
<proteinExistence type="predicted"/>
<sequence length="337" mass="37900">MGNASGRQLTCFISTPCSISRASAIVTAILDRNLSSQVSNARFCAGELGLRCLVFFVETYPAESAMMRRGRGGYHFVKAAIAVVRILSLRLHLMDTVGNPGPFPVTCTLYWQLIKHETEFFHFFSLAFLVFEELFCEEVATNLWMKDMDTCSMAVMDKLVGAVDLKLENELKKAPLELADLQDLCSNGRYIVDKMNENRRAADIDKKTFKDGESGLVSRWSQHQNPKRKTLQEIGRTWGKEEKDECYKNNVYRLKPRMPEIERHHSDNLQVSGTTSDAKVSPRRSKAVEIDKIDPLEQTAIDSSHDLFAGLTTKTKLALDESKNIENVASLELAPVA</sequence>
<dbReference type="Pfam" id="PF04727">
    <property type="entry name" value="ELMO_CED12"/>
    <property type="match status" value="1"/>
</dbReference>
<evidence type="ECO:0000259" key="1">
    <source>
        <dbReference type="Pfam" id="PF04727"/>
    </source>
</evidence>
<dbReference type="OMA" id="VFFVETY"/>
<organism evidence="2 3">
    <name type="scientific">Plasmopara halstedii</name>
    <name type="common">Downy mildew of sunflower</name>
    <dbReference type="NCBI Taxonomy" id="4781"/>
    <lineage>
        <taxon>Eukaryota</taxon>
        <taxon>Sar</taxon>
        <taxon>Stramenopiles</taxon>
        <taxon>Oomycota</taxon>
        <taxon>Peronosporomycetes</taxon>
        <taxon>Peronosporales</taxon>
        <taxon>Peronosporaceae</taxon>
        <taxon>Plasmopara</taxon>
    </lineage>
</organism>